<gene>
    <name evidence="4" type="ORF">KTO63_13150</name>
</gene>
<keyword evidence="2" id="KW-0808">Transferase</keyword>
<dbReference type="PROSITE" id="PS00101">
    <property type="entry name" value="HEXAPEP_TRANSFERASES"/>
    <property type="match status" value="1"/>
</dbReference>
<proteinExistence type="inferred from homology"/>
<evidence type="ECO:0000256" key="1">
    <source>
        <dbReference type="ARBA" id="ARBA00007274"/>
    </source>
</evidence>
<reference evidence="4" key="1">
    <citation type="submission" date="2021-06" db="EMBL/GenBank/DDBJ databases">
        <authorList>
            <person name="Huq M.A."/>
        </authorList>
    </citation>
    <scope>NUCLEOTIDE SEQUENCE</scope>
    <source>
        <strain evidence="4">MAH-26</strain>
    </source>
</reference>
<comment type="similarity">
    <text evidence="1">Belongs to the transferase hexapeptide repeat family.</text>
</comment>
<dbReference type="InterPro" id="IPR018357">
    <property type="entry name" value="Hexapep_transf_CS"/>
</dbReference>
<dbReference type="Pfam" id="PF00132">
    <property type="entry name" value="Hexapep"/>
    <property type="match status" value="1"/>
</dbReference>
<evidence type="ECO:0000256" key="2">
    <source>
        <dbReference type="ARBA" id="ARBA00022679"/>
    </source>
</evidence>
<keyword evidence="5" id="KW-1185">Reference proteome</keyword>
<dbReference type="InterPro" id="IPR051159">
    <property type="entry name" value="Hexapeptide_acetyltransf"/>
</dbReference>
<dbReference type="InterPro" id="IPR001451">
    <property type="entry name" value="Hexapep"/>
</dbReference>
<protein>
    <submittedName>
        <fullName evidence="4">Acyltransferase</fullName>
    </submittedName>
</protein>
<dbReference type="PANTHER" id="PTHR23416">
    <property type="entry name" value="SIALIC ACID SYNTHASE-RELATED"/>
    <property type="match status" value="1"/>
</dbReference>
<dbReference type="Proteomes" id="UP000812270">
    <property type="component" value="Unassembled WGS sequence"/>
</dbReference>
<sequence>MTLITTIKSNSALKNVAHRMLFAKNEIRPRWWVRKFVNPFYHQRGKNTKIFKYARLDLIPSKAFTIGHDSVVEDFTLLNNGLGALHIGNHVFLGASNVVIGPVTIEDHVMTAQNVVISGLNHGFDNVQTAFRYQPCTTNEIIIGEGSWIGANAVITAGVRVGKFSVIAAGSVVTKNVDDYTIVAGNPAKVLKQFNHKSGEWEKVG</sequence>
<keyword evidence="3 4" id="KW-0012">Acyltransferase</keyword>
<evidence type="ECO:0000313" key="4">
    <source>
        <dbReference type="EMBL" id="MBV4358105.1"/>
    </source>
</evidence>
<dbReference type="Pfam" id="PF14602">
    <property type="entry name" value="Hexapep_2"/>
    <property type="match status" value="1"/>
</dbReference>
<organism evidence="4 5">
    <name type="scientific">Pinibacter aurantiacus</name>
    <dbReference type="NCBI Taxonomy" id="2851599"/>
    <lineage>
        <taxon>Bacteria</taxon>
        <taxon>Pseudomonadati</taxon>
        <taxon>Bacteroidota</taxon>
        <taxon>Chitinophagia</taxon>
        <taxon>Chitinophagales</taxon>
        <taxon>Chitinophagaceae</taxon>
        <taxon>Pinibacter</taxon>
    </lineage>
</organism>
<dbReference type="RefSeq" id="WP_217791784.1">
    <property type="nucleotide sequence ID" value="NZ_JAHSPG010000009.1"/>
</dbReference>
<dbReference type="EMBL" id="JAHSPG010000009">
    <property type="protein sequence ID" value="MBV4358105.1"/>
    <property type="molecule type" value="Genomic_DNA"/>
</dbReference>
<dbReference type="GO" id="GO:0008374">
    <property type="term" value="F:O-acyltransferase activity"/>
    <property type="evidence" value="ECO:0007669"/>
    <property type="project" value="TreeGrafter"/>
</dbReference>
<dbReference type="PANTHER" id="PTHR23416:SF23">
    <property type="entry name" value="ACETYLTRANSFERASE C18B11.09C-RELATED"/>
    <property type="match status" value="1"/>
</dbReference>
<dbReference type="CDD" id="cd04647">
    <property type="entry name" value="LbH_MAT_like"/>
    <property type="match status" value="1"/>
</dbReference>
<name>A0A9E2SDU9_9BACT</name>
<dbReference type="GO" id="GO:0005829">
    <property type="term" value="C:cytosol"/>
    <property type="evidence" value="ECO:0007669"/>
    <property type="project" value="TreeGrafter"/>
</dbReference>
<evidence type="ECO:0000313" key="5">
    <source>
        <dbReference type="Proteomes" id="UP000812270"/>
    </source>
</evidence>
<accession>A0A9E2SDU9</accession>
<comment type="caution">
    <text evidence="4">The sequence shown here is derived from an EMBL/GenBank/DDBJ whole genome shotgun (WGS) entry which is preliminary data.</text>
</comment>
<evidence type="ECO:0000256" key="3">
    <source>
        <dbReference type="ARBA" id="ARBA00023315"/>
    </source>
</evidence>
<dbReference type="AlphaFoldDB" id="A0A9E2SDU9"/>